<organism evidence="1 2">
    <name type="scientific">Hyalangium minutum</name>
    <dbReference type="NCBI Taxonomy" id="394096"/>
    <lineage>
        <taxon>Bacteria</taxon>
        <taxon>Pseudomonadati</taxon>
        <taxon>Myxococcota</taxon>
        <taxon>Myxococcia</taxon>
        <taxon>Myxococcales</taxon>
        <taxon>Cystobacterineae</taxon>
        <taxon>Archangiaceae</taxon>
        <taxon>Hyalangium</taxon>
    </lineage>
</organism>
<protein>
    <recommendedName>
        <fullName evidence="3">YkgJ family cysteine cluster protein</fullName>
    </recommendedName>
</protein>
<accession>A0A085WGP3</accession>
<keyword evidence="2" id="KW-1185">Reference proteome</keyword>
<dbReference type="Pfam" id="PF03692">
    <property type="entry name" value="CxxCxxCC"/>
    <property type="match status" value="1"/>
</dbReference>
<dbReference type="RefSeq" id="WP_044191933.1">
    <property type="nucleotide sequence ID" value="NZ_JMCB01000009.1"/>
</dbReference>
<dbReference type="AlphaFoldDB" id="A0A085WGP3"/>
<gene>
    <name evidence="1" type="ORF">DB31_9070</name>
</gene>
<reference evidence="1 2" key="1">
    <citation type="submission" date="2014-04" db="EMBL/GenBank/DDBJ databases">
        <title>Genome assembly of Hyalangium minutum DSM 14724.</title>
        <authorList>
            <person name="Sharma G."/>
            <person name="Subramanian S."/>
        </authorList>
    </citation>
    <scope>NUCLEOTIDE SEQUENCE [LARGE SCALE GENOMIC DNA]</scope>
    <source>
        <strain evidence="1 2">DSM 14724</strain>
    </source>
</reference>
<sequence>MSLSTLCQRCGLCCDGNLFSSLPLRRSEVEPMRRLSLPVVERTDGTPGIEQRCAALDGRCCTVYAERPEACRRYRCHLLTAAAEGEVSVEEALGVVDEAHARIRAVEAALPLERLGSPQAVLQRARHEDQPENGGPLPRETQELWNQAESHLDRHFRGRHRRM</sequence>
<dbReference type="STRING" id="394096.DB31_9070"/>
<comment type="caution">
    <text evidence="1">The sequence shown here is derived from an EMBL/GenBank/DDBJ whole genome shotgun (WGS) entry which is preliminary data.</text>
</comment>
<name>A0A085WGP3_9BACT</name>
<dbReference type="OrthoDB" id="7391735at2"/>
<evidence type="ECO:0000313" key="2">
    <source>
        <dbReference type="Proteomes" id="UP000028725"/>
    </source>
</evidence>
<evidence type="ECO:0000313" key="1">
    <source>
        <dbReference type="EMBL" id="KFE66856.1"/>
    </source>
</evidence>
<evidence type="ECO:0008006" key="3">
    <source>
        <dbReference type="Google" id="ProtNLM"/>
    </source>
</evidence>
<dbReference type="InterPro" id="IPR005358">
    <property type="entry name" value="Puta_zinc/iron-chelating_dom"/>
</dbReference>
<dbReference type="Proteomes" id="UP000028725">
    <property type="component" value="Unassembled WGS sequence"/>
</dbReference>
<proteinExistence type="predicted"/>
<dbReference type="EMBL" id="JMCB01000009">
    <property type="protein sequence ID" value="KFE66856.1"/>
    <property type="molecule type" value="Genomic_DNA"/>
</dbReference>